<dbReference type="SUPFAM" id="SSF51556">
    <property type="entry name" value="Metallo-dependent hydrolases"/>
    <property type="match status" value="1"/>
</dbReference>
<dbReference type="GO" id="GO:0016810">
    <property type="term" value="F:hydrolase activity, acting on carbon-nitrogen (but not peptide) bonds"/>
    <property type="evidence" value="ECO:0007669"/>
    <property type="project" value="InterPro"/>
</dbReference>
<dbReference type="PANTHER" id="PTHR43135:SF3">
    <property type="entry name" value="ALPHA-D-RIBOSE 1-METHYLPHOSPHONATE 5-TRIPHOSPHATE DIPHOSPHATASE"/>
    <property type="match status" value="1"/>
</dbReference>
<feature type="domain" description="Amidohydrolase-related" evidence="1">
    <location>
        <begin position="51"/>
        <end position="386"/>
    </location>
</feature>
<dbReference type="Pfam" id="PF01979">
    <property type="entry name" value="Amidohydro_1"/>
    <property type="match status" value="1"/>
</dbReference>
<accession>A0A2G6K9F8</accession>
<reference evidence="2 3" key="1">
    <citation type="submission" date="2017-10" db="EMBL/GenBank/DDBJ databases">
        <title>Novel microbial diversity and functional potential in the marine mammal oral microbiome.</title>
        <authorList>
            <person name="Dudek N.K."/>
            <person name="Sun C.L."/>
            <person name="Burstein D."/>
            <person name="Kantor R.S."/>
            <person name="Aliaga Goltsman D.S."/>
            <person name="Bik E.M."/>
            <person name="Thomas B.C."/>
            <person name="Banfield J.F."/>
            <person name="Relman D.A."/>
        </authorList>
    </citation>
    <scope>NUCLEOTIDE SEQUENCE [LARGE SCALE GENOMIC DNA]</scope>
    <source>
        <strain evidence="2">DOLJORAL78_61_10</strain>
    </source>
</reference>
<dbReference type="InterPro" id="IPR051781">
    <property type="entry name" value="Metallo-dep_Hydrolase"/>
</dbReference>
<dbReference type="PANTHER" id="PTHR43135">
    <property type="entry name" value="ALPHA-D-RIBOSE 1-METHYLPHOSPHONATE 5-TRIPHOSPHATE DIPHOSPHATASE"/>
    <property type="match status" value="1"/>
</dbReference>
<comment type="caution">
    <text evidence="2">The sequence shown here is derived from an EMBL/GenBank/DDBJ whole genome shotgun (WGS) entry which is preliminary data.</text>
</comment>
<dbReference type="EMBL" id="PDSL01000051">
    <property type="protein sequence ID" value="PIE32301.1"/>
    <property type="molecule type" value="Genomic_DNA"/>
</dbReference>
<keyword evidence="2" id="KW-0378">Hydrolase</keyword>
<evidence type="ECO:0000259" key="1">
    <source>
        <dbReference type="Pfam" id="PF01979"/>
    </source>
</evidence>
<protein>
    <submittedName>
        <fullName evidence="2">Hydrolase</fullName>
    </submittedName>
</protein>
<dbReference type="SUPFAM" id="SSF51338">
    <property type="entry name" value="Composite domain of metallo-dependent hydrolases"/>
    <property type="match status" value="1"/>
</dbReference>
<dbReference type="Gene3D" id="2.30.40.10">
    <property type="entry name" value="Urease, subunit C, domain 1"/>
    <property type="match status" value="1"/>
</dbReference>
<dbReference type="AlphaFoldDB" id="A0A2G6K9F8"/>
<dbReference type="InterPro" id="IPR057744">
    <property type="entry name" value="OTAase-like"/>
</dbReference>
<sequence length="406" mass="42845">MTRTLFANGTIYDGTRAEPTAGDLVVEDGRIVEVGPGLDGDVIVDCSGRWISPGFFDSHVHVVFSGVDYIQMVASPFSLAFYLAAKNLSRTLDIGVTSIRDAGGADLGIKAAIEQGLIRGPRMQISLVMISQTGGHGDSWLPSGVEVPLLPPHPGRPDPIVDGAEEVRKKVRELIRDGADVIKCATSGGVMSPGTNPRLGHFRDDEIAMMVNEAAAAGLSVMAHAQATEGIKTAIRNGVRSIEHGIFLDDEAIEMMIEHGTWLVPTLHAPRAVVAQADAGASIPESSIRKAREVIDTHDDSVRRAHEAGVKIAMGTDCGVGAHGTNLDELRFMNEVGMTPIEVLHATTGSAADLFGVAEDRGRLAPGQRADLVILEGDPADMSDVAAQVREVYLDGALMAPTGTPT</sequence>
<dbReference type="InterPro" id="IPR032466">
    <property type="entry name" value="Metal_Hydrolase"/>
</dbReference>
<organism evidence="2 3">
    <name type="scientific">Ilumatobacter coccineus</name>
    <dbReference type="NCBI Taxonomy" id="467094"/>
    <lineage>
        <taxon>Bacteria</taxon>
        <taxon>Bacillati</taxon>
        <taxon>Actinomycetota</taxon>
        <taxon>Acidimicrobiia</taxon>
        <taxon>Acidimicrobiales</taxon>
        <taxon>Ilumatobacteraceae</taxon>
        <taxon>Ilumatobacter</taxon>
    </lineage>
</organism>
<evidence type="ECO:0000313" key="3">
    <source>
        <dbReference type="Proteomes" id="UP000230914"/>
    </source>
</evidence>
<dbReference type="CDD" id="cd01299">
    <property type="entry name" value="Met_dep_hydrolase_A"/>
    <property type="match status" value="1"/>
</dbReference>
<dbReference type="InterPro" id="IPR011059">
    <property type="entry name" value="Metal-dep_hydrolase_composite"/>
</dbReference>
<dbReference type="InterPro" id="IPR006680">
    <property type="entry name" value="Amidohydro-rel"/>
</dbReference>
<dbReference type="Proteomes" id="UP000230914">
    <property type="component" value="Unassembled WGS sequence"/>
</dbReference>
<evidence type="ECO:0000313" key="2">
    <source>
        <dbReference type="EMBL" id="PIE32301.1"/>
    </source>
</evidence>
<proteinExistence type="predicted"/>
<gene>
    <name evidence="2" type="ORF">CSA55_03785</name>
</gene>
<dbReference type="Gene3D" id="3.20.20.140">
    <property type="entry name" value="Metal-dependent hydrolases"/>
    <property type="match status" value="1"/>
</dbReference>
<name>A0A2G6K9F8_9ACTN</name>